<dbReference type="AlphaFoldDB" id="A0A250WWB6"/>
<dbReference type="Pfam" id="PF04832">
    <property type="entry name" value="SOUL"/>
    <property type="match status" value="1"/>
</dbReference>
<dbReference type="InterPro" id="IPR032710">
    <property type="entry name" value="NTF2-like_dom_sf"/>
</dbReference>
<protein>
    <recommendedName>
        <fullName evidence="4">SOUL heme-binding protein</fullName>
    </recommendedName>
</protein>
<accession>A0A250WWB6</accession>
<dbReference type="PANTHER" id="PTHR11220">
    <property type="entry name" value="HEME-BINDING PROTEIN-RELATED"/>
    <property type="match status" value="1"/>
</dbReference>
<name>A0A250WWB6_9CHLO</name>
<proteinExistence type="inferred from homology"/>
<evidence type="ECO:0000256" key="1">
    <source>
        <dbReference type="ARBA" id="ARBA00009817"/>
    </source>
</evidence>
<sequence length="391" mass="44013">MHTSCGNSVIKTFKARHILLNSRSITPTFKPKATIEKALQTPTTTFDIQAKLEFLREDLSHLFDDKGIDANAYEAVVDFRDPITKYSDLSGYLFNIAFLKQAFNPCFELHDIWVSDPNAVTTRWTMSMELTATQNVPIIKDVFKPIIVFTGTSTYVFNPNSGKIFRHIDVWDSISNQEYFSIEGFVDFFKQLLKPYTTPDLESPQYTLLKRCKDYEIRRYEPFTVAESPSIDVKQKAVRPATASFDQTGASGRSGEPSAFQALASYLFGKNDRGLVMKMTTPVYSDSAGALQFVIGSEVAKDPPKPLSPGISIRAQNGGLYAVRVFNGIASTTSAQKELSELRAGLIRDKLETADVDWTLARYNEPSTPDVLRRNEILLKISEDTFQKTWR</sequence>
<dbReference type="OrthoDB" id="44820at2759"/>
<dbReference type="InterPro" id="IPR006917">
    <property type="entry name" value="SOUL_heme-bd"/>
</dbReference>
<dbReference type="SUPFAM" id="SSF54427">
    <property type="entry name" value="NTF2-like"/>
    <property type="match status" value="1"/>
</dbReference>
<dbReference type="InterPro" id="IPR011256">
    <property type="entry name" value="Reg_factor_effector_dom_sf"/>
</dbReference>
<dbReference type="InterPro" id="IPR018790">
    <property type="entry name" value="DUF2358"/>
</dbReference>
<dbReference type="PANTHER" id="PTHR11220:SF50">
    <property type="entry name" value="SOUL HEME-BINDING FAMILY PROTEIN"/>
    <property type="match status" value="1"/>
</dbReference>
<evidence type="ECO:0000313" key="3">
    <source>
        <dbReference type="Proteomes" id="UP000232323"/>
    </source>
</evidence>
<keyword evidence="3" id="KW-1185">Reference proteome</keyword>
<comment type="caution">
    <text evidence="2">The sequence shown here is derived from an EMBL/GenBank/DDBJ whole genome shotgun (WGS) entry which is preliminary data.</text>
</comment>
<evidence type="ECO:0000313" key="2">
    <source>
        <dbReference type="EMBL" id="GAX74999.1"/>
    </source>
</evidence>
<dbReference type="STRING" id="1157962.A0A250WWB6"/>
<dbReference type="EMBL" id="BEGY01000010">
    <property type="protein sequence ID" value="GAX74999.1"/>
    <property type="molecule type" value="Genomic_DNA"/>
</dbReference>
<reference evidence="2 3" key="1">
    <citation type="submission" date="2017-08" db="EMBL/GenBank/DDBJ databases">
        <title>Acidophilic green algal genome provides insights into adaptation to an acidic environment.</title>
        <authorList>
            <person name="Hirooka S."/>
            <person name="Hirose Y."/>
            <person name="Kanesaki Y."/>
            <person name="Higuchi S."/>
            <person name="Fujiwara T."/>
            <person name="Onuma R."/>
            <person name="Era A."/>
            <person name="Ohbayashi R."/>
            <person name="Uzuka A."/>
            <person name="Nozaki H."/>
            <person name="Yoshikawa H."/>
            <person name="Miyagishima S.Y."/>
        </authorList>
    </citation>
    <scope>NUCLEOTIDE SEQUENCE [LARGE SCALE GENOMIC DNA]</scope>
    <source>
        <strain evidence="2 3">NIES-2499</strain>
    </source>
</reference>
<comment type="similarity">
    <text evidence="1">Belongs to the HEBP family.</text>
</comment>
<organism evidence="2 3">
    <name type="scientific">Chlamydomonas eustigma</name>
    <dbReference type="NCBI Taxonomy" id="1157962"/>
    <lineage>
        <taxon>Eukaryota</taxon>
        <taxon>Viridiplantae</taxon>
        <taxon>Chlorophyta</taxon>
        <taxon>core chlorophytes</taxon>
        <taxon>Chlorophyceae</taxon>
        <taxon>CS clade</taxon>
        <taxon>Chlamydomonadales</taxon>
        <taxon>Chlamydomonadaceae</taxon>
        <taxon>Chlamydomonas</taxon>
    </lineage>
</organism>
<evidence type="ECO:0008006" key="4">
    <source>
        <dbReference type="Google" id="ProtNLM"/>
    </source>
</evidence>
<dbReference type="SUPFAM" id="SSF55136">
    <property type="entry name" value="Probable bacterial effector-binding domain"/>
    <property type="match status" value="1"/>
</dbReference>
<dbReference type="Gene3D" id="3.20.80.10">
    <property type="entry name" value="Regulatory factor, effector binding domain"/>
    <property type="match status" value="1"/>
</dbReference>
<dbReference type="Pfam" id="PF10184">
    <property type="entry name" value="DUF2358"/>
    <property type="match status" value="1"/>
</dbReference>
<gene>
    <name evidence="2" type="ORF">CEUSTIGMA_g2445.t1</name>
</gene>
<dbReference type="Proteomes" id="UP000232323">
    <property type="component" value="Unassembled WGS sequence"/>
</dbReference>